<keyword evidence="4" id="KW-0997">Cell inner membrane</keyword>
<comment type="similarity">
    <text evidence="1 16 17">Belongs to the ATPase B chain family.</text>
</comment>
<evidence type="ECO:0000313" key="20">
    <source>
        <dbReference type="EMBL" id="TYP90192.1"/>
    </source>
</evidence>
<dbReference type="InterPro" id="IPR028987">
    <property type="entry name" value="ATP_synth_B-like_membr_sf"/>
</dbReference>
<dbReference type="PATRIC" id="fig|44574.3.peg.379"/>
<gene>
    <name evidence="16" type="primary">atpF</name>
    <name evidence="19" type="ORF">AAW31_01635</name>
    <name evidence="20" type="ORF">BCL69_101421</name>
</gene>
<accession>A0A0F7KDH7</accession>
<keyword evidence="10 16" id="KW-0472">Membrane</keyword>
<dbReference type="GO" id="GO:0045259">
    <property type="term" value="C:proton-transporting ATP synthase complex"/>
    <property type="evidence" value="ECO:0007669"/>
    <property type="project" value="UniProtKB-KW"/>
</dbReference>
<name>A0A0F7KDH7_9PROT</name>
<dbReference type="HAMAP" id="MF_01398">
    <property type="entry name" value="ATP_synth_b_bprime"/>
    <property type="match status" value="1"/>
</dbReference>
<dbReference type="CDD" id="cd06503">
    <property type="entry name" value="ATP-synt_Fo_b"/>
    <property type="match status" value="1"/>
</dbReference>
<keyword evidence="18" id="KW-0175">Coiled coil</keyword>
<evidence type="ECO:0000256" key="15">
    <source>
        <dbReference type="ARBA" id="ARBA00037847"/>
    </source>
</evidence>
<evidence type="ECO:0000256" key="18">
    <source>
        <dbReference type="SAM" id="Coils"/>
    </source>
</evidence>
<dbReference type="InterPro" id="IPR050059">
    <property type="entry name" value="ATP_synthase_B_chain"/>
</dbReference>
<evidence type="ECO:0000256" key="4">
    <source>
        <dbReference type="ARBA" id="ARBA00022519"/>
    </source>
</evidence>
<dbReference type="Proteomes" id="UP000324176">
    <property type="component" value="Unassembled WGS sequence"/>
</dbReference>
<keyword evidence="11 16" id="KW-0066">ATP synthesis</keyword>
<evidence type="ECO:0000256" key="17">
    <source>
        <dbReference type="RuleBase" id="RU003848"/>
    </source>
</evidence>
<evidence type="ECO:0000256" key="12">
    <source>
        <dbReference type="ARBA" id="ARBA00025198"/>
    </source>
</evidence>
<evidence type="ECO:0000256" key="8">
    <source>
        <dbReference type="ARBA" id="ARBA00022989"/>
    </source>
</evidence>
<evidence type="ECO:0000256" key="9">
    <source>
        <dbReference type="ARBA" id="ARBA00023065"/>
    </source>
</evidence>
<proteinExistence type="inferred from homology"/>
<dbReference type="Gene3D" id="1.20.5.620">
    <property type="entry name" value="F1F0 ATP synthase subunit B, membrane domain"/>
    <property type="match status" value="1"/>
</dbReference>
<dbReference type="GO" id="GO:0005886">
    <property type="term" value="C:plasma membrane"/>
    <property type="evidence" value="ECO:0007669"/>
    <property type="project" value="UniProtKB-SubCell"/>
</dbReference>
<evidence type="ECO:0000256" key="7">
    <source>
        <dbReference type="ARBA" id="ARBA00022781"/>
    </source>
</evidence>
<feature type="transmembrane region" description="Helical" evidence="16">
    <location>
        <begin position="6"/>
        <end position="26"/>
    </location>
</feature>
<dbReference type="OrthoDB" id="9788020at2"/>
<dbReference type="InterPro" id="IPR002146">
    <property type="entry name" value="ATP_synth_b/b'su_bac/chlpt"/>
</dbReference>
<keyword evidence="8 16" id="KW-1133">Transmembrane helix</keyword>
<keyword evidence="9 16" id="KW-0406">Ion transport</keyword>
<dbReference type="EMBL" id="VNHT01000014">
    <property type="protein sequence ID" value="TYP90192.1"/>
    <property type="molecule type" value="Genomic_DNA"/>
</dbReference>
<evidence type="ECO:0000256" key="16">
    <source>
        <dbReference type="HAMAP-Rule" id="MF_01398"/>
    </source>
</evidence>
<evidence type="ECO:0000256" key="1">
    <source>
        <dbReference type="ARBA" id="ARBA00005513"/>
    </source>
</evidence>
<comment type="function">
    <text evidence="13">Component of the F(0) channel, it forms part of the peripheral stalk, linking F(1) to F(0). The b'-subunit is a diverged and duplicated form of b found in plants and photosynthetic bacteria.</text>
</comment>
<evidence type="ECO:0000313" key="19">
    <source>
        <dbReference type="EMBL" id="AKH36802.1"/>
    </source>
</evidence>
<comment type="subunit">
    <text evidence="16">F-type ATPases have 2 components, F(1) - the catalytic core - and F(0) - the membrane proton channel. F(1) has five subunits: alpha(3), beta(3), gamma(1), delta(1), epsilon(1). F(0) has three main subunits: a(1), b(2) and c(10-14). The alpha and beta chains form an alternating ring which encloses part of the gamma chain. F(1) is attached to F(0) by a central stalk formed by the gamma and epsilon chains, while a peripheral stalk is formed by the delta and b chains.</text>
</comment>
<reference evidence="20 22" key="3">
    <citation type="submission" date="2019-07" db="EMBL/GenBank/DDBJ databases">
        <title>Active sludge and wastewater microbial communities from Klosterneuburg, Austria.</title>
        <authorList>
            <person name="Wagner M."/>
        </authorList>
    </citation>
    <scope>NUCLEOTIDE SEQUENCE [LARGE SCALE GENOMIC DNA]</scope>
    <source>
        <strain evidence="20 22">Nm2</strain>
    </source>
</reference>
<dbReference type="GO" id="GO:0046961">
    <property type="term" value="F:proton-transporting ATPase activity, rotational mechanism"/>
    <property type="evidence" value="ECO:0007669"/>
    <property type="project" value="TreeGrafter"/>
</dbReference>
<dbReference type="NCBIfam" id="TIGR01144">
    <property type="entry name" value="ATP_synt_b"/>
    <property type="match status" value="1"/>
</dbReference>
<evidence type="ECO:0000256" key="14">
    <source>
        <dbReference type="ARBA" id="ARBA00026054"/>
    </source>
</evidence>
<dbReference type="RefSeq" id="WP_046848905.1">
    <property type="nucleotide sequence ID" value="NZ_CBDIPD010000086.1"/>
</dbReference>
<protein>
    <recommendedName>
        <fullName evidence="16">ATP synthase subunit b</fullName>
    </recommendedName>
    <alternativeName>
        <fullName evidence="16">ATP synthase F(0) sector subunit b</fullName>
    </alternativeName>
    <alternativeName>
        <fullName evidence="16">ATPase subunit I</fullName>
    </alternativeName>
    <alternativeName>
        <fullName evidence="16">F-type ATPase subunit b</fullName>
        <shortName evidence="16">F-ATPase subunit b</shortName>
    </alternativeName>
</protein>
<comment type="subcellular location">
    <subcellularLocation>
        <location evidence="16">Cell membrane</location>
        <topology evidence="16">Single-pass membrane protein</topology>
    </subcellularLocation>
    <subcellularLocation>
        <location evidence="15">Endomembrane system</location>
        <topology evidence="15">Single-pass membrane protein</topology>
    </subcellularLocation>
</comment>
<dbReference type="NCBIfam" id="NF004411">
    <property type="entry name" value="PRK05759.1-2"/>
    <property type="match status" value="1"/>
</dbReference>
<dbReference type="GO" id="GO:0046933">
    <property type="term" value="F:proton-transporting ATP synthase activity, rotational mechanism"/>
    <property type="evidence" value="ECO:0007669"/>
    <property type="project" value="UniProtKB-UniRule"/>
</dbReference>
<organism evidence="19 21">
    <name type="scientific">Nitrosomonas communis</name>
    <dbReference type="NCBI Taxonomy" id="44574"/>
    <lineage>
        <taxon>Bacteria</taxon>
        <taxon>Pseudomonadati</taxon>
        <taxon>Pseudomonadota</taxon>
        <taxon>Betaproteobacteria</taxon>
        <taxon>Nitrosomonadales</taxon>
        <taxon>Nitrosomonadaceae</taxon>
        <taxon>Nitrosomonas</taxon>
    </lineage>
</organism>
<reference evidence="21" key="1">
    <citation type="submission" date="2015-05" db="EMBL/GenBank/DDBJ databases">
        <title>Draft genome of Nitrosomonas communis strain Nm2.</title>
        <authorList>
            <person name="Kozlowski J.A."/>
            <person name="Kits K.D."/>
            <person name="Stein L.Y."/>
        </authorList>
    </citation>
    <scope>NUCLEOTIDE SEQUENCE [LARGE SCALE GENOMIC DNA]</scope>
    <source>
        <strain evidence="21">Nm2</strain>
    </source>
</reference>
<dbReference type="KEGG" id="nco:AAW31_01635"/>
<feature type="coiled-coil region" evidence="18">
    <location>
        <begin position="51"/>
        <end position="89"/>
    </location>
</feature>
<dbReference type="Proteomes" id="UP000034156">
    <property type="component" value="Chromosome"/>
</dbReference>
<keyword evidence="2 16" id="KW-0813">Transport</keyword>
<dbReference type="EMBL" id="CP011451">
    <property type="protein sequence ID" value="AKH36802.1"/>
    <property type="molecule type" value="Genomic_DNA"/>
</dbReference>
<sequence length="157" mass="17517">MNINFTLISQAVAFSIFVWFTVKFVWPPLLRAIEERQKQIADGLAAGERGKKELELASQRSSEALKEAKQRATEIITQAEKRAAEIVEEAKDNARIEGERILTAAKAEIEHEIFGAKEALRQQIANLALAGATKILRREVNAKVHADLLASIQEELK</sequence>
<dbReference type="PANTHER" id="PTHR33445">
    <property type="entry name" value="ATP SYNTHASE SUBUNIT B', CHLOROPLASTIC"/>
    <property type="match status" value="1"/>
</dbReference>
<evidence type="ECO:0000256" key="3">
    <source>
        <dbReference type="ARBA" id="ARBA00022475"/>
    </source>
</evidence>
<evidence type="ECO:0000256" key="11">
    <source>
        <dbReference type="ARBA" id="ARBA00023310"/>
    </source>
</evidence>
<comment type="function">
    <text evidence="12 16">F(1)F(0) ATP synthase produces ATP from ADP in the presence of a proton or sodium gradient. F-type ATPases consist of two structural domains, F(1) containing the extramembraneous catalytic core and F(0) containing the membrane proton channel, linked together by a central stalk and a peripheral stalk. During catalysis, ATP synthesis in the catalytic domain of F(1) is coupled via a rotary mechanism of the central stalk subunits to proton translocation.</text>
</comment>
<keyword evidence="21" id="KW-1185">Reference proteome</keyword>
<keyword evidence="7 16" id="KW-0375">Hydrogen ion transport</keyword>
<dbReference type="FunFam" id="1.20.5.620:FF:000001">
    <property type="entry name" value="ATP synthase subunit b"/>
    <property type="match status" value="1"/>
</dbReference>
<reference evidence="19 21" key="2">
    <citation type="journal article" date="2016" name="Genome Announc.">
        <title>Genome Sequence of Nitrosomonas communis Strain Nm2, a Mesophilic Ammonia-Oxidizing Bacterium Isolated from Mediterranean Soil.</title>
        <authorList>
            <person name="Kozlowski J.A."/>
            <person name="Kits K.D."/>
            <person name="Stein L.Y."/>
        </authorList>
    </citation>
    <scope>NUCLEOTIDE SEQUENCE [LARGE SCALE GENOMIC DNA]</scope>
    <source>
        <strain evidence="19 21">Nm2</strain>
    </source>
</reference>
<keyword evidence="3 16" id="KW-1003">Cell membrane</keyword>
<dbReference type="PANTHER" id="PTHR33445:SF1">
    <property type="entry name" value="ATP SYNTHASE SUBUNIT B"/>
    <property type="match status" value="1"/>
</dbReference>
<dbReference type="GO" id="GO:0012505">
    <property type="term" value="C:endomembrane system"/>
    <property type="evidence" value="ECO:0007669"/>
    <property type="project" value="UniProtKB-SubCell"/>
</dbReference>
<dbReference type="AlphaFoldDB" id="A0A0F7KDH7"/>
<dbReference type="Pfam" id="PF00430">
    <property type="entry name" value="ATP-synt_B"/>
    <property type="match status" value="1"/>
</dbReference>
<evidence type="ECO:0000313" key="22">
    <source>
        <dbReference type="Proteomes" id="UP000324176"/>
    </source>
</evidence>
<evidence type="ECO:0000256" key="5">
    <source>
        <dbReference type="ARBA" id="ARBA00022547"/>
    </source>
</evidence>
<evidence type="ECO:0000256" key="13">
    <source>
        <dbReference type="ARBA" id="ARBA00025614"/>
    </source>
</evidence>
<comment type="subunit">
    <text evidence="14">F-type ATPases have 2 components, F(1) - the catalytic core - and F(0) - the membrane proton channel. F(1) has five subunits: alpha(3), beta(3), gamma(1), delta(1), epsilon(1). F(0) has four main subunits: a(1), b(2) and c(10-14). The alpha and beta chains form an alternating ring which encloses part of the gamma chain. F(1) is attached to F(0) by a central stalk formed by the gamma and epsilon chains, while a peripheral stalk is formed by the delta and b chains.</text>
</comment>
<evidence type="ECO:0000256" key="2">
    <source>
        <dbReference type="ARBA" id="ARBA00022448"/>
    </source>
</evidence>
<evidence type="ECO:0000256" key="6">
    <source>
        <dbReference type="ARBA" id="ARBA00022692"/>
    </source>
</evidence>
<dbReference type="InterPro" id="IPR005864">
    <property type="entry name" value="ATP_synth_F0_bsu_bac"/>
</dbReference>
<keyword evidence="5 16" id="KW-0138">CF(0)</keyword>
<keyword evidence="6 16" id="KW-0812">Transmembrane</keyword>
<dbReference type="SUPFAM" id="SSF81573">
    <property type="entry name" value="F1F0 ATP synthase subunit B, membrane domain"/>
    <property type="match status" value="1"/>
</dbReference>
<evidence type="ECO:0000256" key="10">
    <source>
        <dbReference type="ARBA" id="ARBA00023136"/>
    </source>
</evidence>
<evidence type="ECO:0000313" key="21">
    <source>
        <dbReference type="Proteomes" id="UP000034156"/>
    </source>
</evidence>